<protein>
    <submittedName>
        <fullName evidence="2">Glycosyltransferase</fullName>
    </submittedName>
</protein>
<accession>A0A5C7ARY6</accession>
<dbReference type="Pfam" id="PF00534">
    <property type="entry name" value="Glycos_transf_1"/>
    <property type="match status" value="1"/>
</dbReference>
<organism evidence="2 3">
    <name type="scientific">Algoriphagus aquimarinus</name>
    <dbReference type="NCBI Taxonomy" id="237018"/>
    <lineage>
        <taxon>Bacteria</taxon>
        <taxon>Pseudomonadati</taxon>
        <taxon>Bacteroidota</taxon>
        <taxon>Cytophagia</taxon>
        <taxon>Cytophagales</taxon>
        <taxon>Cyclobacteriaceae</taxon>
        <taxon>Algoriphagus</taxon>
    </lineage>
</organism>
<dbReference type="InterPro" id="IPR001296">
    <property type="entry name" value="Glyco_trans_1"/>
</dbReference>
<dbReference type="AlphaFoldDB" id="A0A5C7ARY6"/>
<keyword evidence="2" id="KW-0808">Transferase</keyword>
<dbReference type="GO" id="GO:0016757">
    <property type="term" value="F:glycosyltransferase activity"/>
    <property type="evidence" value="ECO:0007669"/>
    <property type="project" value="InterPro"/>
</dbReference>
<comment type="caution">
    <text evidence="2">The sequence shown here is derived from an EMBL/GenBank/DDBJ whole genome shotgun (WGS) entry which is preliminary data.</text>
</comment>
<dbReference type="PANTHER" id="PTHR45947">
    <property type="entry name" value="SULFOQUINOVOSYL TRANSFERASE SQD2"/>
    <property type="match status" value="1"/>
</dbReference>
<sequence>MIGLFKNVIIFYRLKKGFKMIDYLIVTHIPVFYKINLYNEISKERKIFVLFVSDNTGQKRSIDFTGLHNAVFDYECINYGNFEHRNKIKSIFKLVNKIRLLSFKKIIISGWDLPEFWVSVFMVKKRKNCLALESTINESIISGVKGYIKKLFLNRISHVFASGKMHAKLIHNLNYRGKVSLTYGVGIINKPLLNKKVYKEFHKRFVFIGRLSPEKNLSDTILVFNNQPDIELQIYGSGPQENYLKSIAGNNISFMGSIANSQLQGVFNNVDFLLLLSKSETWGLVVEEALYFGVPVILSDTCGASELINDGVNGFILPINNLKDKLNSLLIDFMEDSESFNLSIDKNFIDEKDETQVKVYFLKN</sequence>
<evidence type="ECO:0000313" key="3">
    <source>
        <dbReference type="Proteomes" id="UP000321935"/>
    </source>
</evidence>
<dbReference type="SUPFAM" id="SSF53756">
    <property type="entry name" value="UDP-Glycosyltransferase/glycogen phosphorylase"/>
    <property type="match status" value="1"/>
</dbReference>
<feature type="domain" description="Glycosyl transferase family 1" evidence="1">
    <location>
        <begin position="202"/>
        <end position="338"/>
    </location>
</feature>
<dbReference type="Gene3D" id="3.40.50.2000">
    <property type="entry name" value="Glycogen Phosphorylase B"/>
    <property type="match status" value="1"/>
</dbReference>
<evidence type="ECO:0000259" key="1">
    <source>
        <dbReference type="Pfam" id="PF00534"/>
    </source>
</evidence>
<reference evidence="2 3" key="1">
    <citation type="submission" date="2019-08" db="EMBL/GenBank/DDBJ databases">
        <title>Genomes sequence of Algoriphagus aquimarinus ACAM450.</title>
        <authorList>
            <person name="Bowman J.P."/>
        </authorList>
    </citation>
    <scope>NUCLEOTIDE SEQUENCE [LARGE SCALE GENOMIC DNA]</scope>
    <source>
        <strain evidence="2 3">ACAM 450</strain>
    </source>
</reference>
<dbReference type="OrthoDB" id="9790710at2"/>
<name>A0A5C7ARY6_9BACT</name>
<dbReference type="PANTHER" id="PTHR45947:SF3">
    <property type="entry name" value="SULFOQUINOVOSYL TRANSFERASE SQD2"/>
    <property type="match status" value="1"/>
</dbReference>
<evidence type="ECO:0000313" key="2">
    <source>
        <dbReference type="EMBL" id="TXE11498.1"/>
    </source>
</evidence>
<gene>
    <name evidence="2" type="ORF">ESV85_11325</name>
</gene>
<dbReference type="EMBL" id="VORW01000005">
    <property type="protein sequence ID" value="TXE11498.1"/>
    <property type="molecule type" value="Genomic_DNA"/>
</dbReference>
<dbReference type="Proteomes" id="UP000321935">
    <property type="component" value="Unassembled WGS sequence"/>
</dbReference>
<proteinExistence type="predicted"/>
<dbReference type="InterPro" id="IPR050194">
    <property type="entry name" value="Glycosyltransferase_grp1"/>
</dbReference>